<proteinExistence type="predicted"/>
<dbReference type="InterPro" id="IPR012318">
    <property type="entry name" value="HTH_CRP"/>
</dbReference>
<dbReference type="SUPFAM" id="SSF51206">
    <property type="entry name" value="cAMP-binding domain-like"/>
    <property type="match status" value="1"/>
</dbReference>
<name>A0ABS5EJU8_9PROT</name>
<sequence>MIHMEPALPCAACPLRPLPDFKPVTPTELASIYDAKVGQRLCAAGATILAEGQVATRVYTLLKGWAFRFKTLEDGRRQILNFLLPGDLLGLQGELHAALPHGVEALTPVNLCAFGSDALPRFFSRHPSIALDITWLSAHEERLVDDVVLTVGRRTAMERVAALLVHLYKRAASAGLIETSGIQLPLTQMHIADALGLSVVHTNRVLQRLRKGGFIRLEDQRLSIGDLQAMRRVGRYWEEPAPRRPLL</sequence>
<dbReference type="SMART" id="SM00100">
    <property type="entry name" value="cNMP"/>
    <property type="match status" value="1"/>
</dbReference>
<dbReference type="Gene3D" id="1.10.10.10">
    <property type="entry name" value="Winged helix-like DNA-binding domain superfamily/Winged helix DNA-binding domain"/>
    <property type="match status" value="1"/>
</dbReference>
<dbReference type="CDD" id="cd00038">
    <property type="entry name" value="CAP_ED"/>
    <property type="match status" value="1"/>
</dbReference>
<evidence type="ECO:0000259" key="5">
    <source>
        <dbReference type="PROSITE" id="PS51063"/>
    </source>
</evidence>
<dbReference type="PANTHER" id="PTHR24567">
    <property type="entry name" value="CRP FAMILY TRANSCRIPTIONAL REGULATORY PROTEIN"/>
    <property type="match status" value="1"/>
</dbReference>
<dbReference type="CDD" id="cd00092">
    <property type="entry name" value="HTH_CRP"/>
    <property type="match status" value="1"/>
</dbReference>
<accession>A0ABS5EJU8</accession>
<dbReference type="Gene3D" id="2.60.120.10">
    <property type="entry name" value="Jelly Rolls"/>
    <property type="match status" value="1"/>
</dbReference>
<evidence type="ECO:0000313" key="6">
    <source>
        <dbReference type="EMBL" id="MBR0651284.1"/>
    </source>
</evidence>
<comment type="caution">
    <text evidence="6">The sequence shown here is derived from an EMBL/GenBank/DDBJ whole genome shotgun (WGS) entry which is preliminary data.</text>
</comment>
<dbReference type="PANTHER" id="PTHR24567:SF68">
    <property type="entry name" value="DNA-BINDING TRANSCRIPTIONAL DUAL REGULATOR CRP"/>
    <property type="match status" value="1"/>
</dbReference>
<protein>
    <submittedName>
        <fullName evidence="6">Crp/Fnr family transcriptional regulator</fullName>
    </submittedName>
</protein>
<evidence type="ECO:0000256" key="3">
    <source>
        <dbReference type="ARBA" id="ARBA00023163"/>
    </source>
</evidence>
<evidence type="ECO:0000259" key="4">
    <source>
        <dbReference type="PROSITE" id="PS50042"/>
    </source>
</evidence>
<keyword evidence="7" id="KW-1185">Reference proteome</keyword>
<reference evidence="7" key="1">
    <citation type="journal article" date="2021" name="Syst. Appl. Microbiol.">
        <title>Roseomonas hellenica sp. nov., isolated from roots of wild-growing Alkanna tinctoria.</title>
        <authorList>
            <person name="Rat A."/>
            <person name="Naranjo H.D."/>
            <person name="Lebbe L."/>
            <person name="Cnockaert M."/>
            <person name="Krigas N."/>
            <person name="Grigoriadou K."/>
            <person name="Maloupa E."/>
            <person name="Willems A."/>
        </authorList>
    </citation>
    <scope>NUCLEOTIDE SEQUENCE [LARGE SCALE GENOMIC DNA]</scope>
    <source>
        <strain evidence="7">LMG 31159</strain>
    </source>
</reference>
<keyword evidence="2" id="KW-0238">DNA-binding</keyword>
<dbReference type="Proteomes" id="UP000698752">
    <property type="component" value="Unassembled WGS sequence"/>
</dbReference>
<keyword evidence="3" id="KW-0804">Transcription</keyword>
<organism evidence="6 7">
    <name type="scientific">Neoroseomonas terrae</name>
    <dbReference type="NCBI Taxonomy" id="424799"/>
    <lineage>
        <taxon>Bacteria</taxon>
        <taxon>Pseudomonadati</taxon>
        <taxon>Pseudomonadota</taxon>
        <taxon>Alphaproteobacteria</taxon>
        <taxon>Acetobacterales</taxon>
        <taxon>Acetobacteraceae</taxon>
        <taxon>Neoroseomonas</taxon>
    </lineage>
</organism>
<dbReference type="SUPFAM" id="SSF46785">
    <property type="entry name" value="Winged helix' DNA-binding domain"/>
    <property type="match status" value="1"/>
</dbReference>
<evidence type="ECO:0000256" key="1">
    <source>
        <dbReference type="ARBA" id="ARBA00023015"/>
    </source>
</evidence>
<dbReference type="InterPro" id="IPR000595">
    <property type="entry name" value="cNMP-bd_dom"/>
</dbReference>
<evidence type="ECO:0000256" key="2">
    <source>
        <dbReference type="ARBA" id="ARBA00023125"/>
    </source>
</evidence>
<dbReference type="EMBL" id="JAAEDI010000017">
    <property type="protein sequence ID" value="MBR0651284.1"/>
    <property type="molecule type" value="Genomic_DNA"/>
</dbReference>
<gene>
    <name evidence="6" type="ORF">GXW78_16550</name>
</gene>
<keyword evidence="1" id="KW-0805">Transcription regulation</keyword>
<dbReference type="InterPro" id="IPR014710">
    <property type="entry name" value="RmlC-like_jellyroll"/>
</dbReference>
<dbReference type="PROSITE" id="PS51063">
    <property type="entry name" value="HTH_CRP_2"/>
    <property type="match status" value="1"/>
</dbReference>
<feature type="domain" description="HTH crp-type" evidence="5">
    <location>
        <begin position="154"/>
        <end position="228"/>
    </location>
</feature>
<dbReference type="PROSITE" id="PS50042">
    <property type="entry name" value="CNMP_BINDING_3"/>
    <property type="match status" value="1"/>
</dbReference>
<evidence type="ECO:0000313" key="7">
    <source>
        <dbReference type="Proteomes" id="UP000698752"/>
    </source>
</evidence>
<dbReference type="Pfam" id="PF13545">
    <property type="entry name" value="HTH_Crp_2"/>
    <property type="match status" value="1"/>
</dbReference>
<dbReference type="Pfam" id="PF00027">
    <property type="entry name" value="cNMP_binding"/>
    <property type="match status" value="1"/>
</dbReference>
<dbReference type="InterPro" id="IPR018490">
    <property type="entry name" value="cNMP-bd_dom_sf"/>
</dbReference>
<dbReference type="InterPro" id="IPR036390">
    <property type="entry name" value="WH_DNA-bd_sf"/>
</dbReference>
<dbReference type="InterPro" id="IPR036388">
    <property type="entry name" value="WH-like_DNA-bd_sf"/>
</dbReference>
<dbReference type="InterPro" id="IPR050397">
    <property type="entry name" value="Env_Response_Regulators"/>
</dbReference>
<dbReference type="SMART" id="SM00419">
    <property type="entry name" value="HTH_CRP"/>
    <property type="match status" value="1"/>
</dbReference>
<feature type="domain" description="Cyclic nucleotide-binding" evidence="4">
    <location>
        <begin position="20"/>
        <end position="100"/>
    </location>
</feature>